<gene>
    <name evidence="2" type="ORF">B0F87_104339</name>
</gene>
<evidence type="ECO:0000256" key="1">
    <source>
        <dbReference type="SAM" id="MobiDB-lite"/>
    </source>
</evidence>
<reference evidence="2 3" key="1">
    <citation type="submission" date="2018-02" db="EMBL/GenBank/DDBJ databases">
        <title>Subsurface microbial communities from deep shales in Ohio and West Virginia, USA.</title>
        <authorList>
            <person name="Wrighton K."/>
        </authorList>
    </citation>
    <scope>NUCLEOTIDE SEQUENCE [LARGE SCALE GENOMIC DNA]</scope>
    <source>
        <strain evidence="2 3">OWC-DMM</strain>
    </source>
</reference>
<evidence type="ECO:0000313" key="2">
    <source>
        <dbReference type="EMBL" id="PPK76247.1"/>
    </source>
</evidence>
<dbReference type="Proteomes" id="UP000240010">
    <property type="component" value="Unassembled WGS sequence"/>
</dbReference>
<evidence type="ECO:0000313" key="3">
    <source>
        <dbReference type="Proteomes" id="UP000240010"/>
    </source>
</evidence>
<name>A0A2S6HFK5_9GAMM</name>
<accession>A0A2S6HFK5</accession>
<feature type="compositionally biased region" description="Basic and acidic residues" evidence="1">
    <location>
        <begin position="15"/>
        <end position="32"/>
    </location>
</feature>
<dbReference type="AlphaFoldDB" id="A0A2S6HFK5"/>
<comment type="caution">
    <text evidence="2">The sequence shown here is derived from an EMBL/GenBank/DDBJ whole genome shotgun (WGS) entry which is preliminary data.</text>
</comment>
<sequence length="32" mass="3674">MSQRDPGRAKRKQPTKNDETDKQEMENKNGVG</sequence>
<dbReference type="EMBL" id="PTIZ01000004">
    <property type="protein sequence ID" value="PPK76247.1"/>
    <property type="molecule type" value="Genomic_DNA"/>
</dbReference>
<feature type="region of interest" description="Disordered" evidence="1">
    <location>
        <begin position="1"/>
        <end position="32"/>
    </location>
</feature>
<protein>
    <submittedName>
        <fullName evidence="2">Uncharacterized protein</fullName>
    </submittedName>
</protein>
<proteinExistence type="predicted"/>
<organism evidence="2 3">
    <name type="scientific">Methylobacter tundripaludum</name>
    <dbReference type="NCBI Taxonomy" id="173365"/>
    <lineage>
        <taxon>Bacteria</taxon>
        <taxon>Pseudomonadati</taxon>
        <taxon>Pseudomonadota</taxon>
        <taxon>Gammaproteobacteria</taxon>
        <taxon>Methylococcales</taxon>
        <taxon>Methylococcaceae</taxon>
        <taxon>Methylobacter</taxon>
    </lineage>
</organism>